<dbReference type="Proteomes" id="UP000034588">
    <property type="component" value="Unassembled WGS sequence"/>
</dbReference>
<reference evidence="1 2" key="1">
    <citation type="journal article" date="2015" name="Nature">
        <title>rRNA introns, odd ribosomes, and small enigmatic genomes across a large radiation of phyla.</title>
        <authorList>
            <person name="Brown C.T."/>
            <person name="Hug L.A."/>
            <person name="Thomas B.C."/>
            <person name="Sharon I."/>
            <person name="Castelle C.J."/>
            <person name="Singh A."/>
            <person name="Wilkins M.J."/>
            <person name="Williams K.H."/>
            <person name="Banfield J.F."/>
        </authorList>
    </citation>
    <scope>NUCLEOTIDE SEQUENCE [LARGE SCALE GENOMIC DNA]</scope>
</reference>
<evidence type="ECO:0000313" key="1">
    <source>
        <dbReference type="EMBL" id="KKW12965.1"/>
    </source>
</evidence>
<comment type="caution">
    <text evidence="1">The sequence shown here is derived from an EMBL/GenBank/DDBJ whole genome shotgun (WGS) entry which is preliminary data.</text>
</comment>
<organism evidence="1 2">
    <name type="scientific">Candidatus Gottesmanbacteria bacterium GW2011_GWB1_49_7</name>
    <dbReference type="NCBI Taxonomy" id="1618448"/>
    <lineage>
        <taxon>Bacteria</taxon>
        <taxon>Candidatus Gottesmaniibacteriota</taxon>
    </lineage>
</organism>
<gene>
    <name evidence="1" type="ORF">UY48_C0006G0018</name>
</gene>
<evidence type="ECO:0000313" key="2">
    <source>
        <dbReference type="Proteomes" id="UP000034588"/>
    </source>
</evidence>
<sequence length="208" mass="23157">MNPFGHLALALSQTDGPAKGIDEAVGIMNAVNIGLIPDCDVFRKALAAWGIAIKGKGDNISKMIGSERTMKVDLPNGWEARPHGIAGHNALFDNSGATRLRWHIHPWDPIATWVENRYSIRTEDLSVSKVVYQILDGAVVIHTFPFEYPHARTIADREGGRTYYNQPEDRQQSRANYMAGEAAQEMASKWLDENRPGCRDALKSWSID</sequence>
<accession>A0A0G1W2Z8</accession>
<protein>
    <submittedName>
        <fullName evidence="1">Uncharacterized protein</fullName>
    </submittedName>
</protein>
<proteinExistence type="predicted"/>
<name>A0A0G1W2Z8_9BACT</name>
<dbReference type="AlphaFoldDB" id="A0A0G1W2Z8"/>
<dbReference type="EMBL" id="LCQD01000006">
    <property type="protein sequence ID" value="KKW12965.1"/>
    <property type="molecule type" value="Genomic_DNA"/>
</dbReference>